<gene>
    <name evidence="1" type="ORF">SPELUC_LOCUS8550</name>
</gene>
<keyword evidence="2" id="KW-1185">Reference proteome</keyword>
<sequence>FIEVLKEMFNEYNHFAICIACKEDEELDELKRLYESTFTTTLLDYSENISDTSLTDKENNCLEIKDVDEDNENIATLWLSTLNEDEYDDLFDLESTNINKLL</sequence>
<reference evidence="1" key="1">
    <citation type="submission" date="2021-06" db="EMBL/GenBank/DDBJ databases">
        <authorList>
            <person name="Kallberg Y."/>
            <person name="Tangrot J."/>
            <person name="Rosling A."/>
        </authorList>
    </citation>
    <scope>NUCLEOTIDE SEQUENCE</scope>
    <source>
        <strain evidence="1">28 12/20/2015</strain>
    </source>
</reference>
<accession>A0ACA9NDV7</accession>
<evidence type="ECO:0000313" key="1">
    <source>
        <dbReference type="EMBL" id="CAG8640607.1"/>
    </source>
</evidence>
<dbReference type="EMBL" id="CAJVPW010012991">
    <property type="protein sequence ID" value="CAG8640607.1"/>
    <property type="molecule type" value="Genomic_DNA"/>
</dbReference>
<feature type="non-terminal residue" evidence="1">
    <location>
        <position position="1"/>
    </location>
</feature>
<proteinExistence type="predicted"/>
<organism evidence="1 2">
    <name type="scientific">Cetraspora pellucida</name>
    <dbReference type="NCBI Taxonomy" id="1433469"/>
    <lineage>
        <taxon>Eukaryota</taxon>
        <taxon>Fungi</taxon>
        <taxon>Fungi incertae sedis</taxon>
        <taxon>Mucoromycota</taxon>
        <taxon>Glomeromycotina</taxon>
        <taxon>Glomeromycetes</taxon>
        <taxon>Diversisporales</taxon>
        <taxon>Gigasporaceae</taxon>
        <taxon>Cetraspora</taxon>
    </lineage>
</organism>
<evidence type="ECO:0000313" key="2">
    <source>
        <dbReference type="Proteomes" id="UP000789366"/>
    </source>
</evidence>
<feature type="non-terminal residue" evidence="1">
    <location>
        <position position="102"/>
    </location>
</feature>
<dbReference type="Proteomes" id="UP000789366">
    <property type="component" value="Unassembled WGS sequence"/>
</dbReference>
<protein>
    <submittedName>
        <fullName evidence="1">3878_t:CDS:1</fullName>
    </submittedName>
</protein>
<name>A0ACA9NDV7_9GLOM</name>
<comment type="caution">
    <text evidence="1">The sequence shown here is derived from an EMBL/GenBank/DDBJ whole genome shotgun (WGS) entry which is preliminary data.</text>
</comment>